<evidence type="ECO:0000256" key="3">
    <source>
        <dbReference type="ARBA" id="ARBA00038502"/>
    </source>
</evidence>
<evidence type="ECO:0000259" key="4">
    <source>
        <dbReference type="PROSITE" id="PS51186"/>
    </source>
</evidence>
<dbReference type="RefSeq" id="WP_149568209.1">
    <property type="nucleotide sequence ID" value="NZ_CP035807.1"/>
</dbReference>
<organism evidence="5 6">
    <name type="scientific">Thiospirochaeta perfilievii</name>
    <dbReference type="NCBI Taxonomy" id="252967"/>
    <lineage>
        <taxon>Bacteria</taxon>
        <taxon>Pseudomonadati</taxon>
        <taxon>Spirochaetota</taxon>
        <taxon>Spirochaetia</taxon>
        <taxon>Spirochaetales</taxon>
        <taxon>Spirochaetaceae</taxon>
        <taxon>Thiospirochaeta</taxon>
    </lineage>
</organism>
<dbReference type="Proteomes" id="UP000323824">
    <property type="component" value="Chromosome"/>
</dbReference>
<evidence type="ECO:0000256" key="1">
    <source>
        <dbReference type="ARBA" id="ARBA00022679"/>
    </source>
</evidence>
<dbReference type="PANTHER" id="PTHR43792">
    <property type="entry name" value="GNAT FAMILY, PUTATIVE (AFU_ORTHOLOGUE AFUA_3G00765)-RELATED-RELATED"/>
    <property type="match status" value="1"/>
</dbReference>
<name>A0A5C1QCA5_9SPIO</name>
<dbReference type="InterPro" id="IPR051531">
    <property type="entry name" value="N-acetyltransferase"/>
</dbReference>
<keyword evidence="6" id="KW-1185">Reference proteome</keyword>
<dbReference type="OrthoDB" id="9795206at2"/>
<dbReference type="PROSITE" id="PS51186">
    <property type="entry name" value="GNAT"/>
    <property type="match status" value="1"/>
</dbReference>
<dbReference type="EMBL" id="CP035807">
    <property type="protein sequence ID" value="QEN04968.1"/>
    <property type="molecule type" value="Genomic_DNA"/>
</dbReference>
<comment type="similarity">
    <text evidence="3">Belongs to the acetyltransferase family. RimJ subfamily.</text>
</comment>
<protein>
    <submittedName>
        <fullName evidence="5">N-acetyltransferase</fullName>
    </submittedName>
</protein>
<keyword evidence="2" id="KW-0012">Acyltransferase</keyword>
<gene>
    <name evidence="5" type="ORF">EW093_09690</name>
</gene>
<reference evidence="5 6" key="1">
    <citation type="submission" date="2019-02" db="EMBL/GenBank/DDBJ databases">
        <authorList>
            <person name="Fomenkov A."/>
            <person name="Dubinina G."/>
            <person name="Grabovich M."/>
            <person name="Vincze T."/>
            <person name="Roberts R.J."/>
        </authorList>
    </citation>
    <scope>NUCLEOTIDE SEQUENCE [LARGE SCALE GENOMIC DNA]</scope>
    <source>
        <strain evidence="5 6">P</strain>
    </source>
</reference>
<evidence type="ECO:0000313" key="5">
    <source>
        <dbReference type="EMBL" id="QEN04968.1"/>
    </source>
</evidence>
<dbReference type="KEGG" id="sper:EW093_09690"/>
<dbReference type="Gene3D" id="3.40.630.30">
    <property type="match status" value="1"/>
</dbReference>
<proteinExistence type="inferred from homology"/>
<dbReference type="PANTHER" id="PTHR43792:SF8">
    <property type="entry name" value="[RIBOSOMAL PROTEIN US5]-ALANINE N-ACETYLTRANSFERASE"/>
    <property type="match status" value="1"/>
</dbReference>
<dbReference type="GO" id="GO:0016747">
    <property type="term" value="F:acyltransferase activity, transferring groups other than amino-acyl groups"/>
    <property type="evidence" value="ECO:0007669"/>
    <property type="project" value="InterPro"/>
</dbReference>
<dbReference type="Pfam" id="PF13302">
    <property type="entry name" value="Acetyltransf_3"/>
    <property type="match status" value="1"/>
</dbReference>
<sequence length="191" mass="22035">MILKTDRLLLRPFSIEDSADFFSISSDPMVTEFLTWGPHIHMEESLESIQTRFINNTNVFCIEHRDDNKCIGCIDLRFDNTNKKVGFGYMLSQSYWGSGYMTETLKAVLDYIFSSFDINKVEASYYVGNPGSGRVMEKCGMVYEGTQKESLIIKNKFVDVVNYGLTKKDFLDFTQPLINKKPEQLLDEILR</sequence>
<accession>A0A5C1QCA5</accession>
<dbReference type="InterPro" id="IPR000182">
    <property type="entry name" value="GNAT_dom"/>
</dbReference>
<dbReference type="InterPro" id="IPR016181">
    <property type="entry name" value="Acyl_CoA_acyltransferase"/>
</dbReference>
<evidence type="ECO:0000313" key="6">
    <source>
        <dbReference type="Proteomes" id="UP000323824"/>
    </source>
</evidence>
<reference evidence="5 6" key="2">
    <citation type="submission" date="2019-09" db="EMBL/GenBank/DDBJ databases">
        <title>Complete Genome Sequence and Methylome Analysis of free living Spirochaetas.</title>
        <authorList>
            <person name="Leshcheva N."/>
            <person name="Mikheeva N."/>
        </authorList>
    </citation>
    <scope>NUCLEOTIDE SEQUENCE [LARGE SCALE GENOMIC DNA]</scope>
    <source>
        <strain evidence="5 6">P</strain>
    </source>
</reference>
<dbReference type="AlphaFoldDB" id="A0A5C1QCA5"/>
<keyword evidence="1 5" id="KW-0808">Transferase</keyword>
<evidence type="ECO:0000256" key="2">
    <source>
        <dbReference type="ARBA" id="ARBA00023315"/>
    </source>
</evidence>
<dbReference type="SUPFAM" id="SSF55729">
    <property type="entry name" value="Acyl-CoA N-acyltransferases (Nat)"/>
    <property type="match status" value="1"/>
</dbReference>
<feature type="domain" description="N-acetyltransferase" evidence="4">
    <location>
        <begin position="8"/>
        <end position="159"/>
    </location>
</feature>